<dbReference type="EMBL" id="MCGT01000007">
    <property type="protein sequence ID" value="ORX57980.1"/>
    <property type="molecule type" value="Genomic_DNA"/>
</dbReference>
<feature type="non-terminal residue" evidence="13">
    <location>
        <position position="1"/>
    </location>
</feature>
<accession>A0A1X2GNK7</accession>
<evidence type="ECO:0000256" key="2">
    <source>
        <dbReference type="ARBA" id="ARBA00008711"/>
    </source>
</evidence>
<dbReference type="Pfam" id="PF01035">
    <property type="entry name" value="DNA_binding_1"/>
    <property type="match status" value="1"/>
</dbReference>
<dbReference type="Gene3D" id="1.10.10.10">
    <property type="entry name" value="Winged helix-like DNA-binding domain superfamily/Winged helix DNA-binding domain"/>
    <property type="match status" value="1"/>
</dbReference>
<evidence type="ECO:0000256" key="7">
    <source>
        <dbReference type="ARBA" id="ARBA00022763"/>
    </source>
</evidence>
<dbReference type="GO" id="GO:0032259">
    <property type="term" value="P:methylation"/>
    <property type="evidence" value="ECO:0007669"/>
    <property type="project" value="UniProtKB-KW"/>
</dbReference>
<dbReference type="NCBIfam" id="TIGR00589">
    <property type="entry name" value="ogt"/>
    <property type="match status" value="1"/>
</dbReference>
<reference evidence="13 14" key="1">
    <citation type="submission" date="2016-07" db="EMBL/GenBank/DDBJ databases">
        <title>Pervasive Adenine N6-methylation of Active Genes in Fungi.</title>
        <authorList>
            <consortium name="DOE Joint Genome Institute"/>
            <person name="Mondo S.J."/>
            <person name="Dannebaum R.O."/>
            <person name="Kuo R.C."/>
            <person name="Labutti K."/>
            <person name="Haridas S."/>
            <person name="Kuo A."/>
            <person name="Salamov A."/>
            <person name="Ahrendt S.R."/>
            <person name="Lipzen A."/>
            <person name="Sullivan W."/>
            <person name="Andreopoulos W.B."/>
            <person name="Clum A."/>
            <person name="Lindquist E."/>
            <person name="Daum C."/>
            <person name="Ramamoorthy G.K."/>
            <person name="Gryganskyi A."/>
            <person name="Culley D."/>
            <person name="Magnuson J.K."/>
            <person name="James T.Y."/>
            <person name="O'Malley M.A."/>
            <person name="Stajich J.E."/>
            <person name="Spatafora J.W."/>
            <person name="Visel A."/>
            <person name="Grigoriev I.V."/>
        </authorList>
    </citation>
    <scope>NUCLEOTIDE SEQUENCE [LARGE SCALE GENOMIC DNA]</scope>
    <source>
        <strain evidence="13 14">NRRL 3301</strain>
    </source>
</reference>
<evidence type="ECO:0000256" key="10">
    <source>
        <dbReference type="ARBA" id="ARBA00031621"/>
    </source>
</evidence>
<dbReference type="PROSITE" id="PS00374">
    <property type="entry name" value="MGMT"/>
    <property type="match status" value="1"/>
</dbReference>
<evidence type="ECO:0000256" key="9">
    <source>
        <dbReference type="ARBA" id="ARBA00030795"/>
    </source>
</evidence>
<comment type="catalytic activity">
    <reaction evidence="11">
        <text>a 6-O-methyl-2'-deoxyguanosine in DNA + L-cysteinyl-[protein] = S-methyl-L-cysteinyl-[protein] + a 2'-deoxyguanosine in DNA</text>
        <dbReference type="Rhea" id="RHEA:24000"/>
        <dbReference type="Rhea" id="RHEA-COMP:10131"/>
        <dbReference type="Rhea" id="RHEA-COMP:10132"/>
        <dbReference type="Rhea" id="RHEA-COMP:11367"/>
        <dbReference type="Rhea" id="RHEA-COMP:11368"/>
        <dbReference type="ChEBI" id="CHEBI:29950"/>
        <dbReference type="ChEBI" id="CHEBI:82612"/>
        <dbReference type="ChEBI" id="CHEBI:85445"/>
        <dbReference type="ChEBI" id="CHEBI:85448"/>
        <dbReference type="EC" id="2.1.1.63"/>
    </reaction>
</comment>
<evidence type="ECO:0000256" key="6">
    <source>
        <dbReference type="ARBA" id="ARBA00022679"/>
    </source>
</evidence>
<organism evidence="13 14">
    <name type="scientific">Hesseltinella vesiculosa</name>
    <dbReference type="NCBI Taxonomy" id="101127"/>
    <lineage>
        <taxon>Eukaryota</taxon>
        <taxon>Fungi</taxon>
        <taxon>Fungi incertae sedis</taxon>
        <taxon>Mucoromycota</taxon>
        <taxon>Mucoromycotina</taxon>
        <taxon>Mucoromycetes</taxon>
        <taxon>Mucorales</taxon>
        <taxon>Cunninghamellaceae</taxon>
        <taxon>Hesseltinella</taxon>
    </lineage>
</organism>
<dbReference type="GO" id="GO:0006281">
    <property type="term" value="P:DNA repair"/>
    <property type="evidence" value="ECO:0007669"/>
    <property type="project" value="UniProtKB-KW"/>
</dbReference>
<sequence length="96" mass="10441">IPKGQVTTYKVLSDALGSHPRAVGQALRVNPFCPLPIPCHRVIKTDKSIGGFNGGFGNCQFVANKRAKLMKEGLSFDDNNFLLSNVDGSDTIFNKF</sequence>
<comment type="caution">
    <text evidence="13">The sequence shown here is derived from an EMBL/GenBank/DDBJ whole genome shotgun (WGS) entry which is preliminary data.</text>
</comment>
<dbReference type="STRING" id="101127.A0A1X2GNK7"/>
<dbReference type="InterPro" id="IPR014048">
    <property type="entry name" value="MethylDNA_cys_MeTrfase_DNA-bd"/>
</dbReference>
<dbReference type="Proteomes" id="UP000242146">
    <property type="component" value="Unassembled WGS sequence"/>
</dbReference>
<evidence type="ECO:0000256" key="4">
    <source>
        <dbReference type="ARBA" id="ARBA00015377"/>
    </source>
</evidence>
<comment type="catalytic activity">
    <reaction evidence="1">
        <text>a 4-O-methyl-thymidine in DNA + L-cysteinyl-[protein] = a thymidine in DNA + S-methyl-L-cysteinyl-[protein]</text>
        <dbReference type="Rhea" id="RHEA:53428"/>
        <dbReference type="Rhea" id="RHEA-COMP:10131"/>
        <dbReference type="Rhea" id="RHEA-COMP:10132"/>
        <dbReference type="Rhea" id="RHEA-COMP:13555"/>
        <dbReference type="Rhea" id="RHEA-COMP:13556"/>
        <dbReference type="ChEBI" id="CHEBI:29950"/>
        <dbReference type="ChEBI" id="CHEBI:82612"/>
        <dbReference type="ChEBI" id="CHEBI:137386"/>
        <dbReference type="ChEBI" id="CHEBI:137387"/>
        <dbReference type="EC" id="2.1.1.63"/>
    </reaction>
</comment>
<dbReference type="CDD" id="cd06445">
    <property type="entry name" value="ATase"/>
    <property type="match status" value="1"/>
</dbReference>
<keyword evidence="8" id="KW-0234">DNA repair</keyword>
<proteinExistence type="inferred from homology"/>
<dbReference type="InterPro" id="IPR036388">
    <property type="entry name" value="WH-like_DNA-bd_sf"/>
</dbReference>
<dbReference type="AlphaFoldDB" id="A0A1X2GNK7"/>
<keyword evidence="5" id="KW-0489">Methyltransferase</keyword>
<dbReference type="EC" id="2.1.1.63" evidence="3"/>
<dbReference type="PANTHER" id="PTHR10815">
    <property type="entry name" value="METHYLATED-DNA--PROTEIN-CYSTEINE METHYLTRANSFERASE"/>
    <property type="match status" value="1"/>
</dbReference>
<dbReference type="GO" id="GO:0003908">
    <property type="term" value="F:methylated-DNA-[protein]-cysteine S-methyltransferase activity"/>
    <property type="evidence" value="ECO:0007669"/>
    <property type="project" value="UniProtKB-EC"/>
</dbReference>
<name>A0A1X2GNK7_9FUNG</name>
<evidence type="ECO:0000256" key="1">
    <source>
        <dbReference type="ARBA" id="ARBA00001286"/>
    </source>
</evidence>
<dbReference type="OrthoDB" id="1907495at2759"/>
<keyword evidence="6" id="KW-0808">Transferase</keyword>
<evidence type="ECO:0000313" key="13">
    <source>
        <dbReference type="EMBL" id="ORX57980.1"/>
    </source>
</evidence>
<evidence type="ECO:0000256" key="11">
    <source>
        <dbReference type="ARBA" id="ARBA00049348"/>
    </source>
</evidence>
<evidence type="ECO:0000313" key="14">
    <source>
        <dbReference type="Proteomes" id="UP000242146"/>
    </source>
</evidence>
<evidence type="ECO:0000259" key="12">
    <source>
        <dbReference type="Pfam" id="PF01035"/>
    </source>
</evidence>
<gene>
    <name evidence="13" type="ORF">DM01DRAFT_1283818</name>
</gene>
<evidence type="ECO:0000256" key="3">
    <source>
        <dbReference type="ARBA" id="ARBA00011918"/>
    </source>
</evidence>
<comment type="similarity">
    <text evidence="2">Belongs to the MGMT family.</text>
</comment>
<dbReference type="PANTHER" id="PTHR10815:SF13">
    <property type="entry name" value="METHYLATED-DNA--PROTEIN-CYSTEINE METHYLTRANSFERASE"/>
    <property type="match status" value="1"/>
</dbReference>
<dbReference type="InterPro" id="IPR036217">
    <property type="entry name" value="MethylDNA_cys_MeTrfase_DNAb"/>
</dbReference>
<feature type="domain" description="Methylated-DNA-[protein]-cysteine S-methyltransferase DNA binding" evidence="12">
    <location>
        <begin position="1"/>
        <end position="73"/>
    </location>
</feature>
<evidence type="ECO:0000256" key="5">
    <source>
        <dbReference type="ARBA" id="ARBA00022603"/>
    </source>
</evidence>
<evidence type="ECO:0000256" key="8">
    <source>
        <dbReference type="ARBA" id="ARBA00023204"/>
    </source>
</evidence>
<keyword evidence="7" id="KW-0227">DNA damage</keyword>
<dbReference type="SUPFAM" id="SSF46767">
    <property type="entry name" value="Methylated DNA-protein cysteine methyltransferase, C-terminal domain"/>
    <property type="match status" value="1"/>
</dbReference>
<keyword evidence="14" id="KW-1185">Reference proteome</keyword>
<dbReference type="InterPro" id="IPR001497">
    <property type="entry name" value="MethylDNA_cys_MeTrfase_AS"/>
</dbReference>
<protein>
    <recommendedName>
        <fullName evidence="4">Methylated-DNA--protein-cysteine methyltransferase</fullName>
        <ecNumber evidence="3">2.1.1.63</ecNumber>
    </recommendedName>
    <alternativeName>
        <fullName evidence="9">6-O-methylguanine-DNA methyltransferase</fullName>
    </alternativeName>
    <alternativeName>
        <fullName evidence="10">O-6-methylguanine-DNA-alkyltransferase</fullName>
    </alternativeName>
</protein>